<keyword evidence="12" id="KW-1185">Reference proteome</keyword>
<reference evidence="11 12" key="1">
    <citation type="submission" date="2022-04" db="EMBL/GenBank/DDBJ databases">
        <title>Genome sequence of C. roseum typestrain.</title>
        <authorList>
            <person name="Poehlein A."/>
            <person name="Schoch T."/>
            <person name="Duerre P."/>
            <person name="Daniel R."/>
        </authorList>
    </citation>
    <scope>NUCLEOTIDE SEQUENCE [LARGE SCALE GENOMIC DNA]</scope>
    <source>
        <strain evidence="11 12">DSM 7320</strain>
    </source>
</reference>
<comment type="subcellular location">
    <subcellularLocation>
        <location evidence="1">Cell membrane</location>
        <topology evidence="1">Multi-pass membrane protein</topology>
    </subcellularLocation>
</comment>
<comment type="similarity">
    <text evidence="6">Belongs to the GdpP/PdeA phosphodiesterase family.</text>
</comment>
<feature type="binding site" evidence="7">
    <location>
        <position position="359"/>
    </location>
    <ligand>
        <name>Mn(2+)</name>
        <dbReference type="ChEBI" id="CHEBI:29035"/>
        <label>2</label>
    </ligand>
</feature>
<gene>
    <name evidence="11" type="primary">gdpP</name>
    <name evidence="11" type="ORF">CROST_001770</name>
</gene>
<dbReference type="AlphaFoldDB" id="A0A1S8LY71"/>
<keyword evidence="7" id="KW-0479">Metal-binding</keyword>
<keyword evidence="5 6" id="KW-0472">Membrane</keyword>
<feature type="domain" description="DDH" evidence="8">
    <location>
        <begin position="347"/>
        <end position="504"/>
    </location>
</feature>
<comment type="cofactor">
    <cofactor evidence="7">
        <name>Mn(2+)</name>
        <dbReference type="ChEBI" id="CHEBI:29035"/>
    </cofactor>
    <text evidence="7">For phosphodiesterase activity, probably binds 2 Mn(2+) per subunit.</text>
</comment>
<feature type="binding site" evidence="7">
    <location>
        <position position="353"/>
    </location>
    <ligand>
        <name>Mn(2+)</name>
        <dbReference type="ChEBI" id="CHEBI:29035"/>
        <label>1</label>
    </ligand>
</feature>
<protein>
    <recommendedName>
        <fullName evidence="6">Cyclic-di-AMP phosphodiesterase</fullName>
        <ecNumber evidence="6">3.1.4.-</ecNumber>
    </recommendedName>
</protein>
<dbReference type="InterPro" id="IPR049553">
    <property type="entry name" value="GdpP-like_PAS"/>
</dbReference>
<feature type="binding site" evidence="7">
    <location>
        <position position="428"/>
    </location>
    <ligand>
        <name>Mn(2+)</name>
        <dbReference type="ChEBI" id="CHEBI:29035"/>
        <label>1</label>
    </ligand>
</feature>
<dbReference type="GO" id="GO:0003676">
    <property type="term" value="F:nucleic acid binding"/>
    <property type="evidence" value="ECO:0007669"/>
    <property type="project" value="UniProtKB-UniRule"/>
</dbReference>
<feature type="domain" description="DHHA1" evidence="9">
    <location>
        <begin position="564"/>
        <end position="658"/>
    </location>
</feature>
<comment type="function">
    <text evidence="6">Has phosphodiesterase (PDE) activity against cyclic-di-AMP (c-di-AMP).</text>
</comment>
<evidence type="ECO:0000256" key="3">
    <source>
        <dbReference type="ARBA" id="ARBA00022692"/>
    </source>
</evidence>
<comment type="catalytic activity">
    <reaction evidence="6">
        <text>3',3'-c-di-AMP + H2O = 5'-O-phosphonoadenylyl-(3'-&gt;5')-adenosine + H(+)</text>
        <dbReference type="Rhea" id="RHEA:54420"/>
        <dbReference type="ChEBI" id="CHEBI:15377"/>
        <dbReference type="ChEBI" id="CHEBI:15378"/>
        <dbReference type="ChEBI" id="CHEBI:71500"/>
        <dbReference type="ChEBI" id="CHEBI:138171"/>
    </reaction>
</comment>
<dbReference type="EC" id="3.1.4.-" evidence="6"/>
<name>A0A1S8LY71_9CLOT</name>
<feature type="binding site" evidence="7">
    <location>
        <position position="428"/>
    </location>
    <ligand>
        <name>Mn(2+)</name>
        <dbReference type="ChEBI" id="CHEBI:29035"/>
        <label>2</label>
    </ligand>
</feature>
<dbReference type="SUPFAM" id="SSF64182">
    <property type="entry name" value="DHH phosphoesterases"/>
    <property type="match status" value="1"/>
</dbReference>
<keyword evidence="2 6" id="KW-1003">Cell membrane</keyword>
<dbReference type="Gene3D" id="3.10.310.30">
    <property type="match status" value="1"/>
</dbReference>
<keyword evidence="6 11" id="KW-0378">Hydrolase</keyword>
<dbReference type="Pfam" id="PF02272">
    <property type="entry name" value="DHHA1"/>
    <property type="match status" value="1"/>
</dbReference>
<evidence type="ECO:0000256" key="5">
    <source>
        <dbReference type="ARBA" id="ARBA00023136"/>
    </source>
</evidence>
<keyword evidence="4" id="KW-1133">Transmembrane helix</keyword>
<evidence type="ECO:0000256" key="1">
    <source>
        <dbReference type="ARBA" id="ARBA00004651"/>
    </source>
</evidence>
<dbReference type="GO" id="GO:0005886">
    <property type="term" value="C:plasma membrane"/>
    <property type="evidence" value="ECO:0007669"/>
    <property type="project" value="UniProtKB-SubCell"/>
</dbReference>
<evidence type="ECO:0000259" key="10">
    <source>
        <dbReference type="Pfam" id="PF21370"/>
    </source>
</evidence>
<dbReference type="InterPro" id="IPR051319">
    <property type="entry name" value="Oligoribo/pAp-PDE_c-di-AMP_PDE"/>
</dbReference>
<dbReference type="PIRSF" id="PIRSF026583">
    <property type="entry name" value="YybT"/>
    <property type="match status" value="1"/>
</dbReference>
<dbReference type="Gene3D" id="3.30.450.20">
    <property type="entry name" value="PAS domain"/>
    <property type="match status" value="1"/>
</dbReference>
<dbReference type="KEGG" id="crw:CROST_001770"/>
<keyword evidence="3" id="KW-0812">Transmembrane</keyword>
<dbReference type="PANTHER" id="PTHR47618">
    <property type="entry name" value="BIFUNCTIONAL OLIGORIBONUCLEASE AND PAP PHOSPHATASE NRNA"/>
    <property type="match status" value="1"/>
</dbReference>
<dbReference type="RefSeq" id="WP_077834858.1">
    <property type="nucleotide sequence ID" value="NZ_CP096983.1"/>
</dbReference>
<dbReference type="EMBL" id="CP096983">
    <property type="protein sequence ID" value="URZ09505.1"/>
    <property type="molecule type" value="Genomic_DNA"/>
</dbReference>
<feature type="binding site" evidence="7">
    <location>
        <position position="507"/>
    </location>
    <ligand>
        <name>Mn(2+)</name>
        <dbReference type="ChEBI" id="CHEBI:29035"/>
        <label>2</label>
    </ligand>
</feature>
<feature type="domain" description="Cyclic-di-AMP phosphodiesterase GdpP-like PAS" evidence="10">
    <location>
        <begin position="76"/>
        <end position="169"/>
    </location>
</feature>
<dbReference type="GO" id="GO:0016787">
    <property type="term" value="F:hydrolase activity"/>
    <property type="evidence" value="ECO:0007669"/>
    <property type="project" value="UniProtKB-UniRule"/>
</dbReference>
<feature type="binding site" evidence="7">
    <location>
        <position position="452"/>
    </location>
    <ligand>
        <name>Mn(2+)</name>
        <dbReference type="ChEBI" id="CHEBI:29035"/>
        <label>2</label>
    </ligand>
</feature>
<feature type="binding site" evidence="7">
    <location>
        <position position="357"/>
    </location>
    <ligand>
        <name>Mn(2+)</name>
        <dbReference type="ChEBI" id="CHEBI:29035"/>
        <label>1</label>
    </ligand>
</feature>
<evidence type="ECO:0000256" key="6">
    <source>
        <dbReference type="PIRNR" id="PIRNR026583"/>
    </source>
</evidence>
<organism evidence="11 12">
    <name type="scientific">Clostridium felsineum</name>
    <dbReference type="NCBI Taxonomy" id="36839"/>
    <lineage>
        <taxon>Bacteria</taxon>
        <taxon>Bacillati</taxon>
        <taxon>Bacillota</taxon>
        <taxon>Clostridia</taxon>
        <taxon>Eubacteriales</taxon>
        <taxon>Clostridiaceae</taxon>
        <taxon>Clostridium</taxon>
    </lineage>
</organism>
<accession>A0A1S8LY71</accession>
<dbReference type="InterPro" id="IPR038763">
    <property type="entry name" value="DHH_sf"/>
</dbReference>
<evidence type="ECO:0000313" key="11">
    <source>
        <dbReference type="EMBL" id="URZ09505.1"/>
    </source>
</evidence>
<evidence type="ECO:0000256" key="7">
    <source>
        <dbReference type="PIRSR" id="PIRSR026583-50"/>
    </source>
</evidence>
<evidence type="ECO:0000313" key="12">
    <source>
        <dbReference type="Proteomes" id="UP000190951"/>
    </source>
</evidence>
<dbReference type="Pfam" id="PF01368">
    <property type="entry name" value="DHH"/>
    <property type="match status" value="1"/>
</dbReference>
<dbReference type="InterPro" id="IPR003156">
    <property type="entry name" value="DHHA1_dom"/>
</dbReference>
<evidence type="ECO:0000259" key="9">
    <source>
        <dbReference type="Pfam" id="PF02272"/>
    </source>
</evidence>
<dbReference type="Pfam" id="PF24898">
    <property type="entry name" value="GGDEF_GdpP"/>
    <property type="match status" value="1"/>
</dbReference>
<dbReference type="Pfam" id="PF21370">
    <property type="entry name" value="PAS_GdpP"/>
    <property type="match status" value="1"/>
</dbReference>
<evidence type="ECO:0000256" key="2">
    <source>
        <dbReference type="ARBA" id="ARBA00022475"/>
    </source>
</evidence>
<sequence length="661" mass="74417">MKKKYKGFYNQNSSYIFISLVLIVLMLAYGHYKEGIVAAIILLFFILYDVEKVRLKKDEWKNFIEDFSSSSDIAARNILINLPFPVIIASEKGNILWYNQSISNVFNDDILGNNLESLVQDKNLSNLLEKNSKPCKNFKIKEKYYDIYSSTMKIFEKNKEIFLIYFYDVTDKHEFEEEVSNCKTSVLLIEVDNLDEVIKSTPEDKKPLLKAQIETAINTYAKNISAMFKKYSTGKYVLVLQNKRLKLEAQKKFEILDQIREIDMGNSLAVTLSIGIGKSGKTPIENYNYAVLAKELALGRGGDQVVIKDGEQLLFYGGNTKEVEKRTKVRARVIGQSLMELVKESSNVFIMGHINPDIDCIGGAIGLYSVLSSKVEGKVHIVLDEANSSVKGIVDRLVENYDEYKDVFIKSSDCFELIDTSSLLILDDVNSRNYVLNEKILEEINKIVVIDHHRRAVNYIKDTILSYIESYASSTSELVTEMIQYMNENHKLKPIEAEALLAGIVVDTKHFSFKTGVRTFEAAAFLRKNGADTIEIKKLFSNDLENYIKKSEIIKSARIVHDNIAIAVCPKEIDSNIMAAQAADELLNITGMKASFVLVKIKNNILISGRSFGDINVQIVLEALGGGGHITMAGAKIKASSVDDVLNNLVNAIDKYLEEGE</sequence>
<dbReference type="PANTHER" id="PTHR47618:SF2">
    <property type="entry name" value="CYCLIC-DI-AMP PHOSPHODIESTERASE GDPP"/>
    <property type="match status" value="1"/>
</dbReference>
<dbReference type="Gene3D" id="3.90.1640.10">
    <property type="entry name" value="inorganic pyrophosphatase (n-terminal core)"/>
    <property type="match status" value="1"/>
</dbReference>
<dbReference type="InterPro" id="IPR014528">
    <property type="entry name" value="GdpP/PdeA"/>
</dbReference>
<dbReference type="InterPro" id="IPR001667">
    <property type="entry name" value="DDH_dom"/>
</dbReference>
<keyword evidence="7" id="KW-0464">Manganese</keyword>
<dbReference type="FunFam" id="3.90.1640.10:FF:000002">
    <property type="entry name" value="Cyclic-di-AMP phosphodiesterase"/>
    <property type="match status" value="1"/>
</dbReference>
<evidence type="ECO:0000259" key="8">
    <source>
        <dbReference type="Pfam" id="PF01368"/>
    </source>
</evidence>
<evidence type="ECO:0000256" key="4">
    <source>
        <dbReference type="ARBA" id="ARBA00022989"/>
    </source>
</evidence>
<dbReference type="STRING" id="84029.CROST_00800"/>
<dbReference type="GO" id="GO:0046872">
    <property type="term" value="F:metal ion binding"/>
    <property type="evidence" value="ECO:0007669"/>
    <property type="project" value="UniProtKB-KW"/>
</dbReference>
<dbReference type="Proteomes" id="UP000190951">
    <property type="component" value="Chromosome"/>
</dbReference>
<proteinExistence type="inferred from homology"/>